<dbReference type="InterPro" id="IPR001810">
    <property type="entry name" value="F-box_dom"/>
</dbReference>
<reference evidence="2" key="2">
    <citation type="submission" date="2018-05" db="EMBL/GenBank/DDBJ databases">
        <title>OpunRS2 (Oryza punctata Reference Sequence Version 2).</title>
        <authorList>
            <person name="Zhang J."/>
            <person name="Kudrna D."/>
            <person name="Lee S."/>
            <person name="Talag J."/>
            <person name="Welchert J."/>
            <person name="Wing R.A."/>
        </authorList>
    </citation>
    <scope>NUCLEOTIDE SEQUENCE [LARGE SCALE GENOMIC DNA]</scope>
</reference>
<evidence type="ECO:0000259" key="1">
    <source>
        <dbReference type="Pfam" id="PF00646"/>
    </source>
</evidence>
<name>A0A0E0M7L1_ORYPU</name>
<proteinExistence type="predicted"/>
<dbReference type="AlphaFoldDB" id="A0A0E0M7L1"/>
<dbReference type="PANTHER" id="PTHR47993">
    <property type="entry name" value="OS09G0372900 PROTEIN-RELATED"/>
    <property type="match status" value="1"/>
</dbReference>
<dbReference type="SUPFAM" id="SSF81383">
    <property type="entry name" value="F-box domain"/>
    <property type="match status" value="2"/>
</dbReference>
<sequence>MESLSLSLPDDAKSAARFRAVSRSWRAALSSPFFLDLHLRHANTGPKLLCGPADIEPPLATADDEEEEDDWCFFDVQLGGGGNEPEVIKNLMHDTFPDEMPAPLTKPLCGLILVQSFNDGGYHVCNPVCAASGEEEYKVVRLFTGGGDSDGDFTEACCERGVRPRPAGVRPTAQKPPAHGLLVGEENPGVFLNGSLHFLCRDGGGVVTMNVADETFGSLPAPPPPSAVVGLEITATITELDGRLCVCQRERECGEWPYPYHLWLHGGDDDETARWEKLCCIDPSSWPEDDRNLLKSRWIAPLCLYGDEKKIMLRTGFCRVFAVDVDLAGGGGGGVACAPEILFRPEEHDATAGEFEDTGCPALGLYEESLVPVGLTIEEMVSSSPATRAWSDVLKWLPARTVAELSLVCRAWRAIVTSDRFIRAHAEHPKIAASPARVRFIMDPSFGIPFDADRVGEAPYEPDTFAASFVCGQPCRGLNAGSYINMDFVCNPTVGHHENLILDADDGELWRDDGDIFLGSIALGYDEEKDDHVLVRLAYTEKDIDTRTYQLRCRMRFVREGQWFPRSTPPPRPVASATPAYANGKIYWLVDPTLTPTPPPPSTPPPTACELVSLDCHDAAACDYEVVQGPPCHAGRGRVSILPLRGALCVACSDRDANTIDVWALNNHNDGDGDAWSMVHRLELAAYSPEYTSEKTTVMGVDAASGGRVWLTTGQSLGHYDPETRELVTVYRGTNRLSNDRFCAVICQESLVRYPFRRRFYDE</sequence>
<dbReference type="Pfam" id="PF00646">
    <property type="entry name" value="F-box"/>
    <property type="match status" value="1"/>
</dbReference>
<dbReference type="EnsemblPlants" id="OPUNC10G08410.1">
    <property type="protein sequence ID" value="OPUNC10G08410.1"/>
    <property type="gene ID" value="OPUNC10G08410"/>
</dbReference>
<dbReference type="InterPro" id="IPR036047">
    <property type="entry name" value="F-box-like_dom_sf"/>
</dbReference>
<dbReference type="Gramene" id="OPUNC10G08410.1">
    <property type="protein sequence ID" value="OPUNC10G08410.1"/>
    <property type="gene ID" value="OPUNC10G08410"/>
</dbReference>
<keyword evidence="3" id="KW-1185">Reference proteome</keyword>
<protein>
    <recommendedName>
        <fullName evidence="1">F-box domain-containing protein</fullName>
    </recommendedName>
</protein>
<accession>A0A0E0M7L1</accession>
<dbReference type="PANTHER" id="PTHR47993:SF395">
    <property type="entry name" value="JACALIN-RELATED LECTIN 37-RELATED"/>
    <property type="match status" value="1"/>
</dbReference>
<dbReference type="OMA" id="ICHESLV"/>
<evidence type="ECO:0000313" key="2">
    <source>
        <dbReference type="EnsemblPlants" id="OPUNC10G08410.1"/>
    </source>
</evidence>
<dbReference type="HOGENOM" id="CLU_011979_3_0_1"/>
<feature type="domain" description="F-box" evidence="1">
    <location>
        <begin position="390"/>
        <end position="422"/>
    </location>
</feature>
<dbReference type="Proteomes" id="UP000026962">
    <property type="component" value="Chromosome 10"/>
</dbReference>
<dbReference type="eggNOG" id="ENOG502S2YF">
    <property type="taxonomic scope" value="Eukaryota"/>
</dbReference>
<dbReference type="InterPro" id="IPR050233">
    <property type="entry name" value="A_thaliana_F-box"/>
</dbReference>
<evidence type="ECO:0000313" key="3">
    <source>
        <dbReference type="Proteomes" id="UP000026962"/>
    </source>
</evidence>
<organism evidence="2">
    <name type="scientific">Oryza punctata</name>
    <name type="common">Red rice</name>
    <dbReference type="NCBI Taxonomy" id="4537"/>
    <lineage>
        <taxon>Eukaryota</taxon>
        <taxon>Viridiplantae</taxon>
        <taxon>Streptophyta</taxon>
        <taxon>Embryophyta</taxon>
        <taxon>Tracheophyta</taxon>
        <taxon>Spermatophyta</taxon>
        <taxon>Magnoliopsida</taxon>
        <taxon>Liliopsida</taxon>
        <taxon>Poales</taxon>
        <taxon>Poaceae</taxon>
        <taxon>BOP clade</taxon>
        <taxon>Oryzoideae</taxon>
        <taxon>Oryzeae</taxon>
        <taxon>Oryzinae</taxon>
        <taxon>Oryza</taxon>
    </lineage>
</organism>
<reference evidence="2" key="1">
    <citation type="submission" date="2015-04" db="UniProtKB">
        <authorList>
            <consortium name="EnsemblPlants"/>
        </authorList>
    </citation>
    <scope>IDENTIFICATION</scope>
</reference>